<dbReference type="InterPro" id="IPR007921">
    <property type="entry name" value="CHAP_dom"/>
</dbReference>
<protein>
    <recommendedName>
        <fullName evidence="5">CHAP domain-containing protein</fullName>
    </recommendedName>
</protein>
<evidence type="ECO:0008006" key="5">
    <source>
        <dbReference type="Google" id="ProtNLM"/>
    </source>
</evidence>
<dbReference type="InterPro" id="IPR036365">
    <property type="entry name" value="PGBD-like_sf"/>
</dbReference>
<dbReference type="InterPro" id="IPR002477">
    <property type="entry name" value="Peptidoglycan-bd-like"/>
</dbReference>
<name>A0ABN3S1K4_9ACTN</name>
<keyword evidence="4" id="KW-1185">Reference proteome</keyword>
<dbReference type="EMBL" id="BAAATE010000010">
    <property type="protein sequence ID" value="GAA2665161.1"/>
    <property type="molecule type" value="Genomic_DNA"/>
</dbReference>
<sequence>MATEQDVINVALREEGYKETGNNHQKYAPQVPGLAWAQDDPWCSTFISWVFMKADARDLVPLTASCVRGANWFKARKQWGSTPRVGAVVYYGPSGGTHVELVVAVEKGRFKTVGGNTSGYMDGKYAEGDAVAVKWVDEDSPRIHGFGYPKYDQKGSAGRASPLLKKGNKGAAVKAWQTVLNEAGFRLPVDGEFDSVTHTKTRAFQRKHGLKDDGIVGPATRAKANEVLSELKEKD</sequence>
<proteinExistence type="predicted"/>
<evidence type="ECO:0000313" key="4">
    <source>
        <dbReference type="Proteomes" id="UP001501666"/>
    </source>
</evidence>
<feature type="domain" description="Peptidase C51" evidence="2">
    <location>
        <begin position="40"/>
        <end position="116"/>
    </location>
</feature>
<dbReference type="Proteomes" id="UP001501666">
    <property type="component" value="Unassembled WGS sequence"/>
</dbReference>
<dbReference type="InterPro" id="IPR036366">
    <property type="entry name" value="PGBDSf"/>
</dbReference>
<evidence type="ECO:0000259" key="1">
    <source>
        <dbReference type="Pfam" id="PF01471"/>
    </source>
</evidence>
<feature type="domain" description="Peptidoglycan binding-like" evidence="1">
    <location>
        <begin position="170"/>
        <end position="222"/>
    </location>
</feature>
<evidence type="ECO:0000313" key="3">
    <source>
        <dbReference type="EMBL" id="GAA2665161.1"/>
    </source>
</evidence>
<gene>
    <name evidence="3" type="ORF">GCM10010412_041230</name>
</gene>
<evidence type="ECO:0000259" key="2">
    <source>
        <dbReference type="Pfam" id="PF05257"/>
    </source>
</evidence>
<accession>A0ABN3S1K4</accession>
<dbReference type="Pfam" id="PF01471">
    <property type="entry name" value="PG_binding_1"/>
    <property type="match status" value="1"/>
</dbReference>
<dbReference type="Pfam" id="PF05257">
    <property type="entry name" value="CHAP"/>
    <property type="match status" value="1"/>
</dbReference>
<reference evidence="3 4" key="1">
    <citation type="journal article" date="2019" name="Int. J. Syst. Evol. Microbiol.">
        <title>The Global Catalogue of Microorganisms (GCM) 10K type strain sequencing project: providing services to taxonomists for standard genome sequencing and annotation.</title>
        <authorList>
            <consortium name="The Broad Institute Genomics Platform"/>
            <consortium name="The Broad Institute Genome Sequencing Center for Infectious Disease"/>
            <person name="Wu L."/>
            <person name="Ma J."/>
        </authorList>
    </citation>
    <scope>NUCLEOTIDE SEQUENCE [LARGE SCALE GENOMIC DNA]</scope>
    <source>
        <strain evidence="3 4">JCM 6835</strain>
    </source>
</reference>
<dbReference type="SUPFAM" id="SSF47090">
    <property type="entry name" value="PGBD-like"/>
    <property type="match status" value="1"/>
</dbReference>
<dbReference type="Gene3D" id="1.10.101.10">
    <property type="entry name" value="PGBD-like superfamily/PGBD"/>
    <property type="match status" value="1"/>
</dbReference>
<organism evidence="3 4">
    <name type="scientific">Nonomuraea recticatena</name>
    <dbReference type="NCBI Taxonomy" id="46178"/>
    <lineage>
        <taxon>Bacteria</taxon>
        <taxon>Bacillati</taxon>
        <taxon>Actinomycetota</taxon>
        <taxon>Actinomycetes</taxon>
        <taxon>Streptosporangiales</taxon>
        <taxon>Streptosporangiaceae</taxon>
        <taxon>Nonomuraea</taxon>
    </lineage>
</organism>
<comment type="caution">
    <text evidence="3">The sequence shown here is derived from an EMBL/GenBank/DDBJ whole genome shotgun (WGS) entry which is preliminary data.</text>
</comment>